<dbReference type="EMBL" id="GBRH01264039">
    <property type="protein sequence ID" value="JAD33856.1"/>
    <property type="molecule type" value="Transcribed_RNA"/>
</dbReference>
<sequence length="27" mass="2869">MALQDTTSRRGISANTARAAGRSRHLA</sequence>
<reference evidence="2" key="1">
    <citation type="submission" date="2014-09" db="EMBL/GenBank/DDBJ databases">
        <authorList>
            <person name="Magalhaes I.L.F."/>
            <person name="Oliveira U."/>
            <person name="Santos F.R."/>
            <person name="Vidigal T.H.D.A."/>
            <person name="Brescovit A.D."/>
            <person name="Santos A.J."/>
        </authorList>
    </citation>
    <scope>NUCLEOTIDE SEQUENCE</scope>
    <source>
        <tissue evidence="2">Shoot tissue taken approximately 20 cm above the soil surface</tissue>
    </source>
</reference>
<name>A0A0A8Z4W5_ARUDO</name>
<organism evidence="2">
    <name type="scientific">Arundo donax</name>
    <name type="common">Giant reed</name>
    <name type="synonym">Donax arundinaceus</name>
    <dbReference type="NCBI Taxonomy" id="35708"/>
    <lineage>
        <taxon>Eukaryota</taxon>
        <taxon>Viridiplantae</taxon>
        <taxon>Streptophyta</taxon>
        <taxon>Embryophyta</taxon>
        <taxon>Tracheophyta</taxon>
        <taxon>Spermatophyta</taxon>
        <taxon>Magnoliopsida</taxon>
        <taxon>Liliopsida</taxon>
        <taxon>Poales</taxon>
        <taxon>Poaceae</taxon>
        <taxon>PACMAD clade</taxon>
        <taxon>Arundinoideae</taxon>
        <taxon>Arundineae</taxon>
        <taxon>Arundo</taxon>
    </lineage>
</organism>
<reference evidence="2" key="2">
    <citation type="journal article" date="2015" name="Data Brief">
        <title>Shoot transcriptome of the giant reed, Arundo donax.</title>
        <authorList>
            <person name="Barrero R.A."/>
            <person name="Guerrero F.D."/>
            <person name="Moolhuijzen P."/>
            <person name="Goolsby J.A."/>
            <person name="Tidwell J."/>
            <person name="Bellgard S.E."/>
            <person name="Bellgard M.I."/>
        </authorList>
    </citation>
    <scope>NUCLEOTIDE SEQUENCE</scope>
    <source>
        <tissue evidence="2">Shoot tissue taken approximately 20 cm above the soil surface</tissue>
    </source>
</reference>
<evidence type="ECO:0000256" key="1">
    <source>
        <dbReference type="SAM" id="MobiDB-lite"/>
    </source>
</evidence>
<dbReference type="AlphaFoldDB" id="A0A0A8Z4W5"/>
<protein>
    <submittedName>
        <fullName evidence="2">Uncharacterized protein</fullName>
    </submittedName>
</protein>
<feature type="compositionally biased region" description="Polar residues" evidence="1">
    <location>
        <begin position="1"/>
        <end position="16"/>
    </location>
</feature>
<feature type="region of interest" description="Disordered" evidence="1">
    <location>
        <begin position="1"/>
        <end position="27"/>
    </location>
</feature>
<evidence type="ECO:0000313" key="2">
    <source>
        <dbReference type="EMBL" id="JAD33856.1"/>
    </source>
</evidence>
<proteinExistence type="predicted"/>
<accession>A0A0A8Z4W5</accession>